<comment type="caution">
    <text evidence="2">The sequence shown here is derived from an EMBL/GenBank/DDBJ whole genome shotgun (WGS) entry which is preliminary data.</text>
</comment>
<organism evidence="2 3">
    <name type="scientific">Steinernema carpocapsae</name>
    <name type="common">Entomopathogenic nematode</name>
    <dbReference type="NCBI Taxonomy" id="34508"/>
    <lineage>
        <taxon>Eukaryota</taxon>
        <taxon>Metazoa</taxon>
        <taxon>Ecdysozoa</taxon>
        <taxon>Nematoda</taxon>
        <taxon>Chromadorea</taxon>
        <taxon>Rhabditida</taxon>
        <taxon>Tylenchina</taxon>
        <taxon>Panagrolaimomorpha</taxon>
        <taxon>Strongyloidoidea</taxon>
        <taxon>Steinernematidae</taxon>
        <taxon>Steinernema</taxon>
    </lineage>
</organism>
<keyword evidence="1" id="KW-0175">Coiled coil</keyword>
<keyword evidence="3" id="KW-1185">Reference proteome</keyword>
<dbReference type="EMBL" id="AZBU02000001">
    <property type="protein sequence ID" value="TMS33436.1"/>
    <property type="molecule type" value="Genomic_DNA"/>
</dbReference>
<reference evidence="2 3" key="1">
    <citation type="journal article" date="2015" name="Genome Biol.">
        <title>Comparative genomics of Steinernema reveals deeply conserved gene regulatory networks.</title>
        <authorList>
            <person name="Dillman A.R."/>
            <person name="Macchietto M."/>
            <person name="Porter C.F."/>
            <person name="Rogers A."/>
            <person name="Williams B."/>
            <person name="Antoshechkin I."/>
            <person name="Lee M.M."/>
            <person name="Goodwin Z."/>
            <person name="Lu X."/>
            <person name="Lewis E.E."/>
            <person name="Goodrich-Blair H."/>
            <person name="Stock S.P."/>
            <person name="Adams B.J."/>
            <person name="Sternberg P.W."/>
            <person name="Mortazavi A."/>
        </authorList>
    </citation>
    <scope>NUCLEOTIDE SEQUENCE [LARGE SCALE GENOMIC DNA]</scope>
    <source>
        <strain evidence="2 3">ALL</strain>
    </source>
</reference>
<dbReference type="Proteomes" id="UP000298663">
    <property type="component" value="Unassembled WGS sequence"/>
</dbReference>
<gene>
    <name evidence="2" type="ORF">L596_001177</name>
</gene>
<dbReference type="AlphaFoldDB" id="A0A4U8UKU0"/>
<reference evidence="2 3" key="2">
    <citation type="journal article" date="2019" name="G3 (Bethesda)">
        <title>Hybrid Assembly of the Genome of the Entomopathogenic Nematode Steinernema carpocapsae Identifies the X-Chromosome.</title>
        <authorList>
            <person name="Serra L."/>
            <person name="Macchietto M."/>
            <person name="Macias-Munoz A."/>
            <person name="McGill C.J."/>
            <person name="Rodriguez I.M."/>
            <person name="Rodriguez B."/>
            <person name="Murad R."/>
            <person name="Mortazavi A."/>
        </authorList>
    </citation>
    <scope>NUCLEOTIDE SEQUENCE [LARGE SCALE GENOMIC DNA]</scope>
    <source>
        <strain evidence="2 3">ALL</strain>
    </source>
</reference>
<evidence type="ECO:0000313" key="2">
    <source>
        <dbReference type="EMBL" id="TMS33436.1"/>
    </source>
</evidence>
<name>A0A4U8UKU0_STECR</name>
<accession>A0A4U8UKU0</accession>
<sequence>MNQQMPPSAANETSTSVAFANTVPSSERFVQIVGKIVDEKTIGLLMYNTIFANIQMPEDLWRHCQELEQAKNRLLFSLGKLMHNQRIARKARAMDIEMTADEDDSETSQQNRMIRENSLNDLFSRIRYLLKVIHYKVELHRKTASLLITGFGMFWGNTVVPVTTNWFQLSVYPFVGCPEKALDLYVDLIYKSIEENVARDRTQIRELHSQMNSRIINTFNLAPFHEDVKKLMKDLEEKVAELQESRRVGYGGLSSLGSRS</sequence>
<evidence type="ECO:0000256" key="1">
    <source>
        <dbReference type="SAM" id="Coils"/>
    </source>
</evidence>
<proteinExistence type="predicted"/>
<protein>
    <submittedName>
        <fullName evidence="2">Uncharacterized protein</fullName>
    </submittedName>
</protein>
<feature type="coiled-coil region" evidence="1">
    <location>
        <begin position="190"/>
        <end position="248"/>
    </location>
</feature>
<evidence type="ECO:0000313" key="3">
    <source>
        <dbReference type="Proteomes" id="UP000298663"/>
    </source>
</evidence>